<feature type="chain" id="PRO_5001615042" description="Lipoprotein" evidence="1">
    <location>
        <begin position="20"/>
        <end position="174"/>
    </location>
</feature>
<reference evidence="2 3" key="1">
    <citation type="journal article" date="2014" name="Antonie Van Leeuwenhoek">
        <title>Hyphomonas beringensis sp. nov. and Hyphomonas chukchiensis sp. nov., isolated from surface seawater of the Bering Sea and Chukchi Sea.</title>
        <authorList>
            <person name="Li C."/>
            <person name="Lai Q."/>
            <person name="Li G."/>
            <person name="Dong C."/>
            <person name="Wang J."/>
            <person name="Liao Y."/>
            <person name="Shao Z."/>
        </authorList>
    </citation>
    <scope>NUCLEOTIDE SEQUENCE [LARGE SCALE GENOMIC DNA]</scope>
    <source>
        <strain evidence="2 3">25B14_1</strain>
    </source>
</reference>
<dbReference type="eggNOG" id="ENOG5032W22">
    <property type="taxonomic scope" value="Bacteria"/>
</dbReference>
<proteinExistence type="predicted"/>
<keyword evidence="1" id="KW-0732">Signal</keyword>
<dbReference type="EMBL" id="AWFF01000028">
    <property type="protein sequence ID" value="KCZ55718.1"/>
    <property type="molecule type" value="Genomic_DNA"/>
</dbReference>
<dbReference type="RefSeq" id="WP_034793589.1">
    <property type="nucleotide sequence ID" value="NZ_AWFF01000028.1"/>
</dbReference>
<dbReference type="PROSITE" id="PS51257">
    <property type="entry name" value="PROKAR_LIPOPROTEIN"/>
    <property type="match status" value="1"/>
</dbReference>
<sequence length="174" mass="18950">MKYSLIAAVCGLMITTACASAPDYRPALTDDGQGYSSQVIEANRYRVTYRGDTAQTSGEVQNMALLRAAEVTMENGGEWFEIVGDETSGDVRTQERLADNGVMSRPELRRDCGVLGCTTRGYPVDVSRSDIETETRVVYSHTLEMVIHQGAKPQGNSRAYDAAETAANLRATID</sequence>
<gene>
    <name evidence="2" type="ORF">HY29_11370</name>
</gene>
<dbReference type="STRING" id="1280946.HY29_11370"/>
<evidence type="ECO:0000313" key="2">
    <source>
        <dbReference type="EMBL" id="KCZ55718.1"/>
    </source>
</evidence>
<protein>
    <recommendedName>
        <fullName evidence="4">Lipoprotein</fullName>
    </recommendedName>
</protein>
<dbReference type="NCBIfam" id="NF047637">
    <property type="entry name" value="lipo_CC0125"/>
    <property type="match status" value="1"/>
</dbReference>
<dbReference type="PATRIC" id="fig|1280946.3.peg.1067"/>
<dbReference type="AlphaFoldDB" id="A0A062UDF6"/>
<evidence type="ECO:0008006" key="4">
    <source>
        <dbReference type="Google" id="ProtNLM"/>
    </source>
</evidence>
<name>A0A062UDF6_9PROT</name>
<accession>A0A062UDF6</accession>
<organism evidence="2 3">
    <name type="scientific">Hyphomonas beringensis</name>
    <dbReference type="NCBI Taxonomy" id="1280946"/>
    <lineage>
        <taxon>Bacteria</taxon>
        <taxon>Pseudomonadati</taxon>
        <taxon>Pseudomonadota</taxon>
        <taxon>Alphaproteobacteria</taxon>
        <taxon>Hyphomonadales</taxon>
        <taxon>Hyphomonadaceae</taxon>
        <taxon>Hyphomonas</taxon>
    </lineage>
</organism>
<keyword evidence="3" id="KW-1185">Reference proteome</keyword>
<dbReference type="OrthoDB" id="7172943at2"/>
<comment type="caution">
    <text evidence="2">The sequence shown here is derived from an EMBL/GenBank/DDBJ whole genome shotgun (WGS) entry which is preliminary data.</text>
</comment>
<evidence type="ECO:0000256" key="1">
    <source>
        <dbReference type="SAM" id="SignalP"/>
    </source>
</evidence>
<dbReference type="Proteomes" id="UP000027037">
    <property type="component" value="Unassembled WGS sequence"/>
</dbReference>
<evidence type="ECO:0000313" key="3">
    <source>
        <dbReference type="Proteomes" id="UP000027037"/>
    </source>
</evidence>
<feature type="signal peptide" evidence="1">
    <location>
        <begin position="1"/>
        <end position="19"/>
    </location>
</feature>